<organism evidence="1 2">
    <name type="scientific">Hyalomma asiaticum</name>
    <name type="common">Tick</name>
    <dbReference type="NCBI Taxonomy" id="266040"/>
    <lineage>
        <taxon>Eukaryota</taxon>
        <taxon>Metazoa</taxon>
        <taxon>Ecdysozoa</taxon>
        <taxon>Arthropoda</taxon>
        <taxon>Chelicerata</taxon>
        <taxon>Arachnida</taxon>
        <taxon>Acari</taxon>
        <taxon>Parasitiformes</taxon>
        <taxon>Ixodida</taxon>
        <taxon>Ixodoidea</taxon>
        <taxon>Ixodidae</taxon>
        <taxon>Hyalomminae</taxon>
        <taxon>Hyalomma</taxon>
    </lineage>
</organism>
<proteinExistence type="predicted"/>
<name>A0ACB7SKK1_HYAAI</name>
<accession>A0ACB7SKK1</accession>
<protein>
    <submittedName>
        <fullName evidence="1">Uncharacterized protein</fullName>
    </submittedName>
</protein>
<sequence length="165" mass="17696">MKARCEKINRTAAVCLSITTVILIITIAFLYIRPHFSRGVGLLSRSTTAGDHNARGSGPHECVDASGQLAVQLADGTIYGKPSSPAHASEPYVRLFFGIRYAASTAGSRRFGAAVASTPWDVNGTFHAHQHGPPCVQMSPTKREPVGSEDCLTLSIWSPFLCRPT</sequence>
<gene>
    <name evidence="1" type="ORF">HPB50_025436</name>
</gene>
<dbReference type="EMBL" id="CM023484">
    <property type="protein sequence ID" value="KAH6934571.1"/>
    <property type="molecule type" value="Genomic_DNA"/>
</dbReference>
<reference evidence="1" key="1">
    <citation type="submission" date="2020-05" db="EMBL/GenBank/DDBJ databases">
        <title>Large-scale comparative analyses of tick genomes elucidate their genetic diversity and vector capacities.</title>
        <authorList>
            <person name="Jia N."/>
            <person name="Wang J."/>
            <person name="Shi W."/>
            <person name="Du L."/>
            <person name="Sun Y."/>
            <person name="Zhan W."/>
            <person name="Jiang J."/>
            <person name="Wang Q."/>
            <person name="Zhang B."/>
            <person name="Ji P."/>
            <person name="Sakyi L.B."/>
            <person name="Cui X."/>
            <person name="Yuan T."/>
            <person name="Jiang B."/>
            <person name="Yang W."/>
            <person name="Lam T.T.-Y."/>
            <person name="Chang Q."/>
            <person name="Ding S."/>
            <person name="Wang X."/>
            <person name="Zhu J."/>
            <person name="Ruan X."/>
            <person name="Zhao L."/>
            <person name="Wei J."/>
            <person name="Que T."/>
            <person name="Du C."/>
            <person name="Cheng J."/>
            <person name="Dai P."/>
            <person name="Han X."/>
            <person name="Huang E."/>
            <person name="Gao Y."/>
            <person name="Liu J."/>
            <person name="Shao H."/>
            <person name="Ye R."/>
            <person name="Li L."/>
            <person name="Wei W."/>
            <person name="Wang X."/>
            <person name="Wang C."/>
            <person name="Yang T."/>
            <person name="Huo Q."/>
            <person name="Li W."/>
            <person name="Guo W."/>
            <person name="Chen H."/>
            <person name="Zhou L."/>
            <person name="Ni X."/>
            <person name="Tian J."/>
            <person name="Zhou Y."/>
            <person name="Sheng Y."/>
            <person name="Liu T."/>
            <person name="Pan Y."/>
            <person name="Xia L."/>
            <person name="Li J."/>
            <person name="Zhao F."/>
            <person name="Cao W."/>
        </authorList>
    </citation>
    <scope>NUCLEOTIDE SEQUENCE</scope>
    <source>
        <strain evidence="1">Hyas-2018</strain>
    </source>
</reference>
<evidence type="ECO:0000313" key="1">
    <source>
        <dbReference type="EMBL" id="KAH6934571.1"/>
    </source>
</evidence>
<evidence type="ECO:0000313" key="2">
    <source>
        <dbReference type="Proteomes" id="UP000821845"/>
    </source>
</evidence>
<dbReference type="Proteomes" id="UP000821845">
    <property type="component" value="Chromosome 4"/>
</dbReference>
<comment type="caution">
    <text evidence="1">The sequence shown here is derived from an EMBL/GenBank/DDBJ whole genome shotgun (WGS) entry which is preliminary data.</text>
</comment>
<keyword evidence="2" id="KW-1185">Reference proteome</keyword>